<evidence type="ECO:0000259" key="3">
    <source>
        <dbReference type="PROSITE" id="PS51390"/>
    </source>
</evidence>
<dbReference type="Proteomes" id="UP000551758">
    <property type="component" value="Unassembled WGS sequence"/>
</dbReference>
<accession>A0A7J7EYH2</accession>
<dbReference type="SUPFAM" id="SSF49265">
    <property type="entry name" value="Fibronectin type III"/>
    <property type="match status" value="1"/>
</dbReference>
<protein>
    <recommendedName>
        <fullName evidence="6">Anosmin-1</fullName>
    </recommendedName>
</protein>
<dbReference type="GO" id="GO:0005576">
    <property type="term" value="C:extracellular region"/>
    <property type="evidence" value="ECO:0007669"/>
    <property type="project" value="InterPro"/>
</dbReference>
<dbReference type="Gene3D" id="2.60.40.10">
    <property type="entry name" value="Immunoglobulins"/>
    <property type="match status" value="1"/>
</dbReference>
<dbReference type="InterPro" id="IPR042447">
    <property type="entry name" value="Anosmin-1"/>
</dbReference>
<dbReference type="GO" id="GO:0030182">
    <property type="term" value="P:neuron differentiation"/>
    <property type="evidence" value="ECO:0007669"/>
    <property type="project" value="TreeGrafter"/>
</dbReference>
<evidence type="ECO:0008006" key="6">
    <source>
        <dbReference type="Google" id="ProtNLM"/>
    </source>
</evidence>
<dbReference type="InterPro" id="IPR008197">
    <property type="entry name" value="WAP_dom"/>
</dbReference>
<sequence length="276" mass="30614">MAIVLSAVLLRQKEIQSVESVVPFLSLGEAAVRSLSSSHFSGGKALTLRPQLISYPLFPKKNYECLTSCEFLKYILSVRQGDCPAPEKASGFAAACVESCEVDNECSGVKKCCSNGCGHTCQVPKTLYKGVPLKPRKELRFTELQSGQLEIKWSSKFNISIEPVIYVVQRRWNYGIHPSEDDATHWQTVAQTTDERVQLTDIRPSRWYQFRVAAVNVHGTRGFTAPSKHFRSSKGQSRLPAPDSRLPPGHTWDADPSCLRVHIYGVPTGGFAVLSE</sequence>
<dbReference type="Pfam" id="PF00041">
    <property type="entry name" value="fn3"/>
    <property type="match status" value="1"/>
</dbReference>
<name>A0A7J7EYH2_DICBM</name>
<dbReference type="PANTHER" id="PTHR14131:SF5">
    <property type="entry name" value="ANOSMIN-1"/>
    <property type="match status" value="1"/>
</dbReference>
<proteinExistence type="predicted"/>
<dbReference type="InterPro" id="IPR003961">
    <property type="entry name" value="FN3_dom"/>
</dbReference>
<dbReference type="GO" id="GO:0009986">
    <property type="term" value="C:cell surface"/>
    <property type="evidence" value="ECO:0007669"/>
    <property type="project" value="TreeGrafter"/>
</dbReference>
<dbReference type="PROSITE" id="PS51390">
    <property type="entry name" value="WAP"/>
    <property type="match status" value="1"/>
</dbReference>
<dbReference type="InterPro" id="IPR036116">
    <property type="entry name" value="FN3_sf"/>
</dbReference>
<reference evidence="4 5" key="1">
    <citation type="journal article" date="2020" name="Mol. Biol. Evol.">
        <title>Interspecific Gene Flow and the Evolution of Specialization in Black and White Rhinoceros.</title>
        <authorList>
            <person name="Moodley Y."/>
            <person name="Westbury M.V."/>
            <person name="Russo I.M."/>
            <person name="Gopalakrishnan S."/>
            <person name="Rakotoarivelo A."/>
            <person name="Olsen R.A."/>
            <person name="Prost S."/>
            <person name="Tunstall T."/>
            <person name="Ryder O.A."/>
            <person name="Dalen L."/>
            <person name="Bruford M.W."/>
        </authorList>
    </citation>
    <scope>NUCLEOTIDE SEQUENCE [LARGE SCALE GENOMIC DNA]</scope>
    <source>
        <strain evidence="4">SBR-YM</strain>
        <tissue evidence="4">Skin</tissue>
    </source>
</reference>
<dbReference type="PANTHER" id="PTHR14131">
    <property type="entry name" value="ANOSMIN"/>
    <property type="match status" value="1"/>
</dbReference>
<dbReference type="PROSITE" id="PS50853">
    <property type="entry name" value="FN3"/>
    <property type="match status" value="1"/>
</dbReference>
<evidence type="ECO:0000313" key="4">
    <source>
        <dbReference type="EMBL" id="KAF5920747.1"/>
    </source>
</evidence>
<dbReference type="InterPro" id="IPR036645">
    <property type="entry name" value="Elafin-like_sf"/>
</dbReference>
<comment type="caution">
    <text evidence="4">The sequence shown here is derived from an EMBL/GenBank/DDBJ whole genome shotgun (WGS) entry which is preliminary data.</text>
</comment>
<dbReference type="FunFam" id="2.60.40.10:FF:001783">
    <property type="entry name" value="Anosmin 1"/>
    <property type="match status" value="1"/>
</dbReference>
<dbReference type="EMBL" id="JACDTQ010001911">
    <property type="protein sequence ID" value="KAF5920747.1"/>
    <property type="molecule type" value="Genomic_DNA"/>
</dbReference>
<dbReference type="AlphaFoldDB" id="A0A7J7EYH2"/>
<evidence type="ECO:0000313" key="5">
    <source>
        <dbReference type="Proteomes" id="UP000551758"/>
    </source>
</evidence>
<dbReference type="InterPro" id="IPR013783">
    <property type="entry name" value="Ig-like_fold"/>
</dbReference>
<dbReference type="CDD" id="cd00063">
    <property type="entry name" value="FN3"/>
    <property type="match status" value="1"/>
</dbReference>
<organism evidence="4 5">
    <name type="scientific">Diceros bicornis minor</name>
    <name type="common">South-central black rhinoceros</name>
    <dbReference type="NCBI Taxonomy" id="77932"/>
    <lineage>
        <taxon>Eukaryota</taxon>
        <taxon>Metazoa</taxon>
        <taxon>Chordata</taxon>
        <taxon>Craniata</taxon>
        <taxon>Vertebrata</taxon>
        <taxon>Euteleostomi</taxon>
        <taxon>Mammalia</taxon>
        <taxon>Eutheria</taxon>
        <taxon>Laurasiatheria</taxon>
        <taxon>Perissodactyla</taxon>
        <taxon>Rhinocerotidae</taxon>
        <taxon>Diceros</taxon>
    </lineage>
</organism>
<dbReference type="GO" id="GO:0030414">
    <property type="term" value="F:peptidase inhibitor activity"/>
    <property type="evidence" value="ECO:0007669"/>
    <property type="project" value="InterPro"/>
</dbReference>
<gene>
    <name evidence="4" type="ORF">HPG69_010281</name>
</gene>
<dbReference type="Gene3D" id="4.10.75.10">
    <property type="entry name" value="Elafin-like"/>
    <property type="match status" value="1"/>
</dbReference>
<dbReference type="SMART" id="SM00060">
    <property type="entry name" value="FN3"/>
    <property type="match status" value="1"/>
</dbReference>
<dbReference type="FunFam" id="4.10.75.10:FF:000001">
    <property type="entry name" value="Anosmin 1"/>
    <property type="match status" value="1"/>
</dbReference>
<dbReference type="CDD" id="cd00199">
    <property type="entry name" value="WAP"/>
    <property type="match status" value="1"/>
</dbReference>
<feature type="domain" description="Fibronectin type-III" evidence="2">
    <location>
        <begin position="135"/>
        <end position="235"/>
    </location>
</feature>
<dbReference type="SMART" id="SM00217">
    <property type="entry name" value="WAP"/>
    <property type="match status" value="1"/>
</dbReference>
<feature type="domain" description="WAP" evidence="3">
    <location>
        <begin position="76"/>
        <end position="125"/>
    </location>
</feature>
<dbReference type="Pfam" id="PF00095">
    <property type="entry name" value="WAP"/>
    <property type="match status" value="1"/>
</dbReference>
<evidence type="ECO:0000259" key="2">
    <source>
        <dbReference type="PROSITE" id="PS50853"/>
    </source>
</evidence>
<feature type="region of interest" description="Disordered" evidence="1">
    <location>
        <begin position="225"/>
        <end position="251"/>
    </location>
</feature>
<evidence type="ECO:0000256" key="1">
    <source>
        <dbReference type="SAM" id="MobiDB-lite"/>
    </source>
</evidence>
<keyword evidence="5" id="KW-1185">Reference proteome</keyword>
<dbReference type="PRINTS" id="PR00003">
    <property type="entry name" value="4DISULPHCORE"/>
</dbReference>
<dbReference type="SUPFAM" id="SSF57256">
    <property type="entry name" value="Elafin-like"/>
    <property type="match status" value="1"/>
</dbReference>